<organism evidence="1 2">
    <name type="scientific">Treponema vincentii</name>
    <dbReference type="NCBI Taxonomy" id="69710"/>
    <lineage>
        <taxon>Bacteria</taxon>
        <taxon>Pseudomonadati</taxon>
        <taxon>Spirochaetota</taxon>
        <taxon>Spirochaetia</taxon>
        <taxon>Spirochaetales</taxon>
        <taxon>Treponemataceae</taxon>
        <taxon>Treponema</taxon>
    </lineage>
</organism>
<gene>
    <name evidence="1" type="ORF">GWP43_01015</name>
</gene>
<dbReference type="EMBL" id="CP048020">
    <property type="protein sequence ID" value="QHX42261.1"/>
    <property type="molecule type" value="Genomic_DNA"/>
</dbReference>
<dbReference type="KEGG" id="trz:GWP43_01015"/>
<reference evidence="1 2" key="1">
    <citation type="submission" date="2020-01" db="EMBL/GenBank/DDBJ databases">
        <title>Complete genome sequence of a human oral phylogroup 1 Treponema sp. strain ATCC 700766, originally isolated from periodontitis dental plaque.</title>
        <authorList>
            <person name="Chan Y."/>
            <person name="Huo Y.-B."/>
            <person name="Yu X.-L."/>
            <person name="Zeng H."/>
            <person name="Leung W.-K."/>
            <person name="Watt R.M."/>
        </authorList>
    </citation>
    <scope>NUCLEOTIDE SEQUENCE [LARGE SCALE GENOMIC DNA]</scope>
    <source>
        <strain evidence="1 2">OMZ 804</strain>
    </source>
</reference>
<accession>A0A6P1XXY8</accession>
<evidence type="ECO:0000313" key="2">
    <source>
        <dbReference type="Proteomes" id="UP000464374"/>
    </source>
</evidence>
<dbReference type="RefSeq" id="WP_162662072.1">
    <property type="nucleotide sequence ID" value="NZ_CP048020.1"/>
</dbReference>
<dbReference type="AlphaFoldDB" id="A0A6P1XXY8"/>
<proteinExistence type="predicted"/>
<sequence>MKKIALIIIFIYIFIGDVAALKIRDITNITPTIAAWIEEYYSLEGRYPEEFEDVLKKELKVFDYDISAYYNNLKKEGYSAFVKDKTLIVIDLINKKKCIYVFETKNFFLYDSLKLLRVFKTM</sequence>
<evidence type="ECO:0000313" key="1">
    <source>
        <dbReference type="EMBL" id="QHX42261.1"/>
    </source>
</evidence>
<protein>
    <submittedName>
        <fullName evidence="1">Uncharacterized protein</fullName>
    </submittedName>
</protein>
<name>A0A6P1XXY8_9SPIR</name>
<dbReference type="Proteomes" id="UP000464374">
    <property type="component" value="Chromosome"/>
</dbReference>